<comment type="caution">
    <text evidence="1">The sequence shown here is derived from an EMBL/GenBank/DDBJ whole genome shotgun (WGS) entry which is preliminary data.</text>
</comment>
<evidence type="ECO:0000313" key="2">
    <source>
        <dbReference type="Proteomes" id="UP000236333"/>
    </source>
</evidence>
<dbReference type="AlphaFoldDB" id="A0A2J8AJQ5"/>
<evidence type="ECO:0008006" key="3">
    <source>
        <dbReference type="Google" id="ProtNLM"/>
    </source>
</evidence>
<dbReference type="OrthoDB" id="527513at2759"/>
<sequence length="222" mass="24071">MAAPTDAAEAPAAPTLRRLWKLRWENEHKSALWRLAINGLPGFPMHATQLAGGGAAAASCPCGAAMVEGDRLHHFWSCAVAGAVRDALSAMLPLVVSREQLWLVRCPPGVHQRVWDVVCLAALSAMEYGRRLLYRRRPLAPGQQLNLDKVELLPVGAALAHLHAPADSMDGDRRSPGGNCSAVLHIIACLPVYYPPFSGPLELDWTSQIVKIRKPEYHSGPT</sequence>
<dbReference type="Proteomes" id="UP000236333">
    <property type="component" value="Unassembled WGS sequence"/>
</dbReference>
<dbReference type="PANTHER" id="PTHR48447">
    <property type="entry name" value="REVERSE TRANSCRIPTASE ZINC-BINDING DOMAIN-CONTAINING PROTEIN"/>
    <property type="match status" value="1"/>
</dbReference>
<gene>
    <name evidence="1" type="ORF">TSOC_000267</name>
</gene>
<name>A0A2J8AJQ5_9CHLO</name>
<proteinExistence type="predicted"/>
<protein>
    <recommendedName>
        <fullName evidence="3">Reverse transcriptase zinc-binding domain-containing protein</fullName>
    </recommendedName>
</protein>
<evidence type="ECO:0000313" key="1">
    <source>
        <dbReference type="EMBL" id="PNH12747.1"/>
    </source>
</evidence>
<accession>A0A2J8AJQ5</accession>
<dbReference type="PANTHER" id="PTHR48447:SF1">
    <property type="entry name" value="REVERSE TRANSCRIPTASE ZINC-BINDING DOMAIN-CONTAINING PROTEIN"/>
    <property type="match status" value="1"/>
</dbReference>
<dbReference type="EMBL" id="PGGS01000004">
    <property type="protein sequence ID" value="PNH12747.1"/>
    <property type="molecule type" value="Genomic_DNA"/>
</dbReference>
<keyword evidence="2" id="KW-1185">Reference proteome</keyword>
<reference evidence="1 2" key="1">
    <citation type="journal article" date="2017" name="Mol. Biol. Evol.">
        <title>The 4-celled Tetrabaena socialis nuclear genome reveals the essential components for genetic control of cell number at the origin of multicellularity in the volvocine lineage.</title>
        <authorList>
            <person name="Featherston J."/>
            <person name="Arakaki Y."/>
            <person name="Hanschen E.R."/>
            <person name="Ferris P.J."/>
            <person name="Michod R.E."/>
            <person name="Olson B.J.S.C."/>
            <person name="Nozaki H."/>
            <person name="Durand P.M."/>
        </authorList>
    </citation>
    <scope>NUCLEOTIDE SEQUENCE [LARGE SCALE GENOMIC DNA]</scope>
    <source>
        <strain evidence="1 2">NIES-571</strain>
    </source>
</reference>
<organism evidence="1 2">
    <name type="scientific">Tetrabaena socialis</name>
    <dbReference type="NCBI Taxonomy" id="47790"/>
    <lineage>
        <taxon>Eukaryota</taxon>
        <taxon>Viridiplantae</taxon>
        <taxon>Chlorophyta</taxon>
        <taxon>core chlorophytes</taxon>
        <taxon>Chlorophyceae</taxon>
        <taxon>CS clade</taxon>
        <taxon>Chlamydomonadales</taxon>
        <taxon>Tetrabaenaceae</taxon>
        <taxon>Tetrabaena</taxon>
    </lineage>
</organism>